<keyword evidence="8" id="KW-1133">Transmembrane helix</keyword>
<organism evidence="15 16">
    <name type="scientific">Dissostichus mawsoni</name>
    <name type="common">Antarctic cod</name>
    <dbReference type="NCBI Taxonomy" id="36200"/>
    <lineage>
        <taxon>Eukaryota</taxon>
        <taxon>Metazoa</taxon>
        <taxon>Chordata</taxon>
        <taxon>Craniata</taxon>
        <taxon>Vertebrata</taxon>
        <taxon>Euteleostomi</taxon>
        <taxon>Actinopterygii</taxon>
        <taxon>Neopterygii</taxon>
        <taxon>Teleostei</taxon>
        <taxon>Neoteleostei</taxon>
        <taxon>Acanthomorphata</taxon>
        <taxon>Eupercaria</taxon>
        <taxon>Perciformes</taxon>
        <taxon>Notothenioidei</taxon>
        <taxon>Nototheniidae</taxon>
        <taxon>Dissostichus</taxon>
    </lineage>
</organism>
<gene>
    <name evidence="15" type="ORF">F7725_024933</name>
</gene>
<evidence type="ECO:0000256" key="10">
    <source>
        <dbReference type="ARBA" id="ARBA00023136"/>
    </source>
</evidence>
<keyword evidence="3" id="KW-0633">Potassium transport</keyword>
<evidence type="ECO:0000256" key="12">
    <source>
        <dbReference type="ARBA" id="ARBA00034430"/>
    </source>
</evidence>
<evidence type="ECO:0000256" key="2">
    <source>
        <dbReference type="ARBA" id="ARBA00022448"/>
    </source>
</evidence>
<dbReference type="GO" id="GO:0005886">
    <property type="term" value="C:plasma membrane"/>
    <property type="evidence" value="ECO:0007669"/>
    <property type="project" value="TreeGrafter"/>
</dbReference>
<dbReference type="SUPFAM" id="SSF55785">
    <property type="entry name" value="PYP-like sensor domain (PAS domain)"/>
    <property type="match status" value="1"/>
</dbReference>
<evidence type="ECO:0000256" key="4">
    <source>
        <dbReference type="ARBA" id="ARBA00022692"/>
    </source>
</evidence>
<dbReference type="Pfam" id="PF13426">
    <property type="entry name" value="PAS_9"/>
    <property type="match status" value="1"/>
</dbReference>
<evidence type="ECO:0000256" key="11">
    <source>
        <dbReference type="ARBA" id="ARBA00023303"/>
    </source>
</evidence>
<evidence type="ECO:0000256" key="3">
    <source>
        <dbReference type="ARBA" id="ARBA00022538"/>
    </source>
</evidence>
<sequence length="186" mass="20888">MSVALPCDDCERVLRHLLSPLQQCPDSNFILANAQVSKGFPIVYCSDGFCELTGFSRAEVMQKSCACKFLYGPETSESIILSIDEALEERKEFKDEITFYKKTAVLFWCLLDIVPIKNEKGDVVLFLASFKDTTDTKAKAILGDKKEAAFTVDTDSHLRYLPYMPSAFPVLHNTHPLPTYIPPLPI</sequence>
<dbReference type="Proteomes" id="UP000518266">
    <property type="component" value="Unassembled WGS sequence"/>
</dbReference>
<name>A0A7J5XAP7_DISMA</name>
<dbReference type="Gene3D" id="3.30.450.20">
    <property type="entry name" value="PAS domain"/>
    <property type="match status" value="1"/>
</dbReference>
<evidence type="ECO:0000313" key="15">
    <source>
        <dbReference type="EMBL" id="KAF3833729.1"/>
    </source>
</evidence>
<comment type="catalytic activity">
    <reaction evidence="12">
        <text>K(+)(in) = K(+)(out)</text>
        <dbReference type="Rhea" id="RHEA:29463"/>
        <dbReference type="ChEBI" id="CHEBI:29103"/>
    </reaction>
</comment>
<keyword evidence="10" id="KW-0472">Membrane</keyword>
<dbReference type="NCBIfam" id="TIGR00229">
    <property type="entry name" value="sensory_box"/>
    <property type="match status" value="1"/>
</dbReference>
<keyword evidence="16" id="KW-1185">Reference proteome</keyword>
<evidence type="ECO:0000256" key="7">
    <source>
        <dbReference type="ARBA" id="ARBA00022958"/>
    </source>
</evidence>
<keyword evidence="7" id="KW-0630">Potassium</keyword>
<keyword evidence="11" id="KW-0407">Ion channel</keyword>
<dbReference type="GO" id="GO:0042391">
    <property type="term" value="P:regulation of membrane potential"/>
    <property type="evidence" value="ECO:0007669"/>
    <property type="project" value="TreeGrafter"/>
</dbReference>
<proteinExistence type="predicted"/>
<keyword evidence="5" id="KW-0631">Potassium channel</keyword>
<reference evidence="15 16" key="1">
    <citation type="submission" date="2020-03" db="EMBL/GenBank/DDBJ databases">
        <title>Dissostichus mawsoni Genome sequencing and assembly.</title>
        <authorList>
            <person name="Park H."/>
        </authorList>
    </citation>
    <scope>NUCLEOTIDE SEQUENCE [LARGE SCALE GENOMIC DNA]</scope>
    <source>
        <strain evidence="15">DM0001</strain>
        <tissue evidence="15">Muscle</tissue>
    </source>
</reference>
<evidence type="ECO:0000256" key="1">
    <source>
        <dbReference type="ARBA" id="ARBA00004141"/>
    </source>
</evidence>
<dbReference type="OrthoDB" id="447251at2759"/>
<feature type="domain" description="PAC" evidence="14">
    <location>
        <begin position="93"/>
        <end position="145"/>
    </location>
</feature>
<dbReference type="EMBL" id="JAAKFY010000026">
    <property type="protein sequence ID" value="KAF3833729.1"/>
    <property type="molecule type" value="Genomic_DNA"/>
</dbReference>
<evidence type="ECO:0000256" key="6">
    <source>
        <dbReference type="ARBA" id="ARBA00022882"/>
    </source>
</evidence>
<dbReference type="InterPro" id="IPR000014">
    <property type="entry name" value="PAS"/>
</dbReference>
<dbReference type="SMART" id="SM00086">
    <property type="entry name" value="PAC"/>
    <property type="match status" value="1"/>
</dbReference>
<protein>
    <submittedName>
        <fullName evidence="15">Uncharacterized protein</fullName>
    </submittedName>
</protein>
<keyword evidence="4" id="KW-0812">Transmembrane</keyword>
<dbReference type="InterPro" id="IPR035965">
    <property type="entry name" value="PAS-like_dom_sf"/>
</dbReference>
<dbReference type="PANTHER" id="PTHR10217:SF380">
    <property type="entry name" value="POTASSIUM VOLTAGE-GATED CHANNEL SUBFAMILY H MEMBER 8"/>
    <property type="match status" value="1"/>
</dbReference>
<evidence type="ECO:0000259" key="13">
    <source>
        <dbReference type="PROSITE" id="PS50112"/>
    </source>
</evidence>
<evidence type="ECO:0000256" key="9">
    <source>
        <dbReference type="ARBA" id="ARBA00023065"/>
    </source>
</evidence>
<dbReference type="GO" id="GO:0005249">
    <property type="term" value="F:voltage-gated potassium channel activity"/>
    <property type="evidence" value="ECO:0007669"/>
    <property type="project" value="TreeGrafter"/>
</dbReference>
<keyword evidence="2" id="KW-0813">Transport</keyword>
<dbReference type="CDD" id="cd00130">
    <property type="entry name" value="PAS"/>
    <property type="match status" value="1"/>
</dbReference>
<comment type="subcellular location">
    <subcellularLocation>
        <location evidence="1">Membrane</location>
        <topology evidence="1">Multi-pass membrane protein</topology>
    </subcellularLocation>
</comment>
<dbReference type="GO" id="GO:0034702">
    <property type="term" value="C:monoatomic ion channel complex"/>
    <property type="evidence" value="ECO:0007669"/>
    <property type="project" value="UniProtKB-KW"/>
</dbReference>
<dbReference type="InterPro" id="IPR000700">
    <property type="entry name" value="PAS-assoc_C"/>
</dbReference>
<dbReference type="InterPro" id="IPR001610">
    <property type="entry name" value="PAC"/>
</dbReference>
<evidence type="ECO:0000256" key="5">
    <source>
        <dbReference type="ARBA" id="ARBA00022826"/>
    </source>
</evidence>
<dbReference type="PANTHER" id="PTHR10217">
    <property type="entry name" value="VOLTAGE AND LIGAND GATED POTASSIUM CHANNEL"/>
    <property type="match status" value="1"/>
</dbReference>
<keyword evidence="9" id="KW-0406">Ion transport</keyword>
<comment type="caution">
    <text evidence="15">The sequence shown here is derived from an EMBL/GenBank/DDBJ whole genome shotgun (WGS) entry which is preliminary data.</text>
</comment>
<dbReference type="FunFam" id="3.30.450.20:FF:000001">
    <property type="entry name" value="Potassium voltage-gated channel subfamily H member 7"/>
    <property type="match status" value="1"/>
</dbReference>
<keyword evidence="6" id="KW-0851">Voltage-gated channel</keyword>
<accession>A0A7J5XAP7</accession>
<evidence type="ECO:0000259" key="14">
    <source>
        <dbReference type="PROSITE" id="PS50113"/>
    </source>
</evidence>
<dbReference type="PROSITE" id="PS50112">
    <property type="entry name" value="PAS"/>
    <property type="match status" value="1"/>
</dbReference>
<evidence type="ECO:0000256" key="8">
    <source>
        <dbReference type="ARBA" id="ARBA00022989"/>
    </source>
</evidence>
<feature type="domain" description="PAS" evidence="13">
    <location>
        <begin position="38"/>
        <end position="90"/>
    </location>
</feature>
<evidence type="ECO:0000313" key="16">
    <source>
        <dbReference type="Proteomes" id="UP000518266"/>
    </source>
</evidence>
<dbReference type="AlphaFoldDB" id="A0A7J5XAP7"/>
<dbReference type="PROSITE" id="PS50113">
    <property type="entry name" value="PAC"/>
    <property type="match status" value="1"/>
</dbReference>
<dbReference type="InterPro" id="IPR050818">
    <property type="entry name" value="KCNH_animal-type"/>
</dbReference>